<dbReference type="PANTHER" id="PTHR43796:SF2">
    <property type="entry name" value="CARBOXYNORSPERMIDINE SYNTHASE"/>
    <property type="match status" value="1"/>
</dbReference>
<feature type="domain" description="Saccharopine dehydrogenase NADP binding" evidence="1">
    <location>
        <begin position="5"/>
        <end position="102"/>
    </location>
</feature>
<keyword evidence="3" id="KW-1185">Reference proteome</keyword>
<dbReference type="Gene3D" id="3.40.50.720">
    <property type="entry name" value="NAD(P)-binding Rossmann-like Domain"/>
    <property type="match status" value="1"/>
</dbReference>
<reference evidence="3" key="1">
    <citation type="journal article" date="2019" name="Int. J. Syst. Evol. Microbiol.">
        <title>The Global Catalogue of Microorganisms (GCM) 10K type strain sequencing project: providing services to taxonomists for standard genome sequencing and annotation.</title>
        <authorList>
            <consortium name="The Broad Institute Genomics Platform"/>
            <consortium name="The Broad Institute Genome Sequencing Center for Infectious Disease"/>
            <person name="Wu L."/>
            <person name="Ma J."/>
        </authorList>
    </citation>
    <scope>NUCLEOTIDE SEQUENCE [LARGE SCALE GENOMIC DNA]</scope>
    <source>
        <strain evidence="3">KCTC 52298</strain>
    </source>
</reference>
<evidence type="ECO:0000259" key="1">
    <source>
        <dbReference type="Pfam" id="PF03435"/>
    </source>
</evidence>
<dbReference type="RefSeq" id="WP_210354753.1">
    <property type="nucleotide sequence ID" value="NZ_JAEQMU010000002.1"/>
</dbReference>
<organism evidence="2 3">
    <name type="scientific">Sphingobacterium tabacisoli</name>
    <dbReference type="NCBI Taxonomy" id="2044855"/>
    <lineage>
        <taxon>Bacteria</taxon>
        <taxon>Pseudomonadati</taxon>
        <taxon>Bacteroidota</taxon>
        <taxon>Sphingobacteriia</taxon>
        <taxon>Sphingobacteriales</taxon>
        <taxon>Sphingobacteriaceae</taxon>
        <taxon>Sphingobacterium</taxon>
    </lineage>
</organism>
<dbReference type="Pfam" id="PF03435">
    <property type="entry name" value="Sacchrp_dh_NADP"/>
    <property type="match status" value="1"/>
</dbReference>
<dbReference type="PANTHER" id="PTHR43796">
    <property type="entry name" value="CARBOXYNORSPERMIDINE SYNTHASE"/>
    <property type="match status" value="1"/>
</dbReference>
<protein>
    <submittedName>
        <fullName evidence="2">Saccharopine dehydrogenase NADP-binding domain-containing protein</fullName>
    </submittedName>
</protein>
<dbReference type="EMBL" id="JBHULD010000025">
    <property type="protein sequence ID" value="MFD2556842.1"/>
    <property type="molecule type" value="Genomic_DNA"/>
</dbReference>
<evidence type="ECO:0000313" key="2">
    <source>
        <dbReference type="EMBL" id="MFD2556842.1"/>
    </source>
</evidence>
<gene>
    <name evidence="2" type="ORF">ACFSQW_20805</name>
</gene>
<accession>A0ABW5LA89</accession>
<name>A0ABW5LA89_9SPHI</name>
<proteinExistence type="predicted"/>
<comment type="caution">
    <text evidence="2">The sequence shown here is derived from an EMBL/GenBank/DDBJ whole genome shotgun (WGS) entry which is preliminary data.</text>
</comment>
<dbReference type="SUPFAM" id="SSF51735">
    <property type="entry name" value="NAD(P)-binding Rossmann-fold domains"/>
    <property type="match status" value="1"/>
</dbReference>
<dbReference type="InterPro" id="IPR036291">
    <property type="entry name" value="NAD(P)-bd_dom_sf"/>
</dbReference>
<sequence length="349" mass="39792">MEQNILIIGGYGAVGSQIASYLAPLYPHRIIIAGRDFDKARKKAQELTYDVIPQAFDLNHFQDESILDNVKLVIVCLDSNDTRLVEACIRRRIIYLDISARYETLKQIEALENLALFHKSTVILSAGLAPGLTNLLAQQAYNELPLTRSIDIFILLGLGEKHGEQAYRWTFNHIDHHYKVGNVPIKSFTLPLKTDLSGLRNFYTFDFSDQHVLSTLLPNVIVRTRMSFDLNWFTKLTALLRKLGFTRIFRNEKVQNIAINAFNNYSIGTDLFGAKVIARNQNKETKEYTFIGNNEGKVTAAFTTEVALLLLTTANLPYGVLHSQTLIHDIFRFIEKVQSYDNSFRFSKH</sequence>
<dbReference type="Proteomes" id="UP001597440">
    <property type="component" value="Unassembled WGS sequence"/>
</dbReference>
<evidence type="ECO:0000313" key="3">
    <source>
        <dbReference type="Proteomes" id="UP001597440"/>
    </source>
</evidence>
<dbReference type="InterPro" id="IPR005097">
    <property type="entry name" value="Sacchrp_dh_NADP-bd"/>
</dbReference>